<proteinExistence type="predicted"/>
<dbReference type="AlphaFoldDB" id="A0A0A8YD19"/>
<name>A0A0A8YD19_ARUDO</name>
<reference evidence="1" key="1">
    <citation type="submission" date="2014-09" db="EMBL/GenBank/DDBJ databases">
        <authorList>
            <person name="Magalhaes I.L.F."/>
            <person name="Oliveira U."/>
            <person name="Santos F.R."/>
            <person name="Vidigal T.H.D.A."/>
            <person name="Brescovit A.D."/>
            <person name="Santos A.J."/>
        </authorList>
    </citation>
    <scope>NUCLEOTIDE SEQUENCE</scope>
    <source>
        <tissue evidence="1">Shoot tissue taken approximately 20 cm above the soil surface</tissue>
    </source>
</reference>
<reference evidence="1" key="2">
    <citation type="journal article" date="2015" name="Data Brief">
        <title>Shoot transcriptome of the giant reed, Arundo donax.</title>
        <authorList>
            <person name="Barrero R.A."/>
            <person name="Guerrero F.D."/>
            <person name="Moolhuijzen P."/>
            <person name="Goolsby J.A."/>
            <person name="Tidwell J."/>
            <person name="Bellgard S.E."/>
            <person name="Bellgard M.I."/>
        </authorList>
    </citation>
    <scope>NUCLEOTIDE SEQUENCE</scope>
    <source>
        <tissue evidence="1">Shoot tissue taken approximately 20 cm above the soil surface</tissue>
    </source>
</reference>
<evidence type="ECO:0000313" key="1">
    <source>
        <dbReference type="EMBL" id="JAD23475.1"/>
    </source>
</evidence>
<protein>
    <submittedName>
        <fullName evidence="1">Uncharacterized protein</fullName>
    </submittedName>
</protein>
<dbReference type="EMBL" id="GBRH01274420">
    <property type="protein sequence ID" value="JAD23475.1"/>
    <property type="molecule type" value="Transcribed_RNA"/>
</dbReference>
<accession>A0A0A8YD19</accession>
<sequence length="34" mass="3962">MQIFTLCKEASHEGSIFHEGKIRISHSIQVSRYQ</sequence>
<organism evidence="1">
    <name type="scientific">Arundo donax</name>
    <name type="common">Giant reed</name>
    <name type="synonym">Donax arundinaceus</name>
    <dbReference type="NCBI Taxonomy" id="35708"/>
    <lineage>
        <taxon>Eukaryota</taxon>
        <taxon>Viridiplantae</taxon>
        <taxon>Streptophyta</taxon>
        <taxon>Embryophyta</taxon>
        <taxon>Tracheophyta</taxon>
        <taxon>Spermatophyta</taxon>
        <taxon>Magnoliopsida</taxon>
        <taxon>Liliopsida</taxon>
        <taxon>Poales</taxon>
        <taxon>Poaceae</taxon>
        <taxon>PACMAD clade</taxon>
        <taxon>Arundinoideae</taxon>
        <taxon>Arundineae</taxon>
        <taxon>Arundo</taxon>
    </lineage>
</organism>